<feature type="chain" id="PRO_5040897036" description="Ubiquinol-cytochrome c chaperone domain-containing protein" evidence="4">
    <location>
        <begin position="20"/>
        <end position="634"/>
    </location>
</feature>
<gene>
    <name evidence="6" type="ORF">DFH05DRAFT_1522629</name>
</gene>
<evidence type="ECO:0000313" key="6">
    <source>
        <dbReference type="EMBL" id="KAJ3746032.1"/>
    </source>
</evidence>
<organism evidence="6 7">
    <name type="scientific">Lentinula detonsa</name>
    <dbReference type="NCBI Taxonomy" id="2804962"/>
    <lineage>
        <taxon>Eukaryota</taxon>
        <taxon>Fungi</taxon>
        <taxon>Dikarya</taxon>
        <taxon>Basidiomycota</taxon>
        <taxon>Agaricomycotina</taxon>
        <taxon>Agaricomycetes</taxon>
        <taxon>Agaricomycetidae</taxon>
        <taxon>Agaricales</taxon>
        <taxon>Marasmiineae</taxon>
        <taxon>Omphalotaceae</taxon>
        <taxon>Lentinula</taxon>
    </lineage>
</organism>
<keyword evidence="4" id="KW-0732">Signal</keyword>
<dbReference type="GO" id="GO:0005739">
    <property type="term" value="C:mitochondrion"/>
    <property type="evidence" value="ECO:0007669"/>
    <property type="project" value="TreeGrafter"/>
</dbReference>
<keyword evidence="7" id="KW-1185">Reference proteome</keyword>
<feature type="signal peptide" evidence="4">
    <location>
        <begin position="1"/>
        <end position="19"/>
    </location>
</feature>
<proteinExistence type="inferred from homology"/>
<name>A0A9W8TZ63_9AGAR</name>
<reference evidence="6 7" key="1">
    <citation type="journal article" date="2023" name="Proc. Natl. Acad. Sci. U.S.A.">
        <title>A global phylogenomic analysis of the shiitake genus Lentinula.</title>
        <authorList>
            <person name="Sierra-Patev S."/>
            <person name="Min B."/>
            <person name="Naranjo-Ortiz M."/>
            <person name="Looney B."/>
            <person name="Konkel Z."/>
            <person name="Slot J.C."/>
            <person name="Sakamoto Y."/>
            <person name="Steenwyk J.L."/>
            <person name="Rokas A."/>
            <person name="Carro J."/>
            <person name="Camarero S."/>
            <person name="Ferreira P."/>
            <person name="Molpeceres G."/>
            <person name="Ruiz-Duenas F.J."/>
            <person name="Serrano A."/>
            <person name="Henrissat B."/>
            <person name="Drula E."/>
            <person name="Hughes K.W."/>
            <person name="Mata J.L."/>
            <person name="Ishikawa N.K."/>
            <person name="Vargas-Isla R."/>
            <person name="Ushijima S."/>
            <person name="Smith C.A."/>
            <person name="Donoghue J."/>
            <person name="Ahrendt S."/>
            <person name="Andreopoulos W."/>
            <person name="He G."/>
            <person name="LaButti K."/>
            <person name="Lipzen A."/>
            <person name="Ng V."/>
            <person name="Riley R."/>
            <person name="Sandor L."/>
            <person name="Barry K."/>
            <person name="Martinez A.T."/>
            <person name="Xiao Y."/>
            <person name="Gibbons J.G."/>
            <person name="Terashima K."/>
            <person name="Grigoriev I.V."/>
            <person name="Hibbett D."/>
        </authorList>
    </citation>
    <scope>NUCLEOTIDE SEQUENCE [LARGE SCALE GENOMIC DNA]</scope>
    <source>
        <strain evidence="6 7">TFB7810</strain>
    </source>
</reference>
<dbReference type="PANTHER" id="PTHR12184">
    <property type="entry name" value="UBIQUINOL-CYTOCHROME C REDUCTASE COMPLEX ASSEMBLY FACTOR 1 FAMILY MEMBER"/>
    <property type="match status" value="1"/>
</dbReference>
<dbReference type="InterPro" id="IPR007129">
    <property type="entry name" value="Ubiqinol_cyt_c_chaperone_CPB3"/>
</dbReference>
<feature type="compositionally biased region" description="Low complexity" evidence="2">
    <location>
        <begin position="292"/>
        <end position="314"/>
    </location>
</feature>
<dbReference type="EMBL" id="JANVFU010000004">
    <property type="protein sequence ID" value="KAJ3746032.1"/>
    <property type="molecule type" value="Genomic_DNA"/>
</dbReference>
<dbReference type="InterPro" id="IPR021150">
    <property type="entry name" value="Ubiq_cyt_c_chap"/>
</dbReference>
<comment type="caution">
    <text evidence="6">The sequence shown here is derived from an EMBL/GenBank/DDBJ whole genome shotgun (WGS) entry which is preliminary data.</text>
</comment>
<dbReference type="CDD" id="cd00920">
    <property type="entry name" value="Cupredoxin"/>
    <property type="match status" value="1"/>
</dbReference>
<feature type="domain" description="Ubiquinol-cytochrome c chaperone" evidence="5">
    <location>
        <begin position="483"/>
        <end position="527"/>
    </location>
</feature>
<keyword evidence="3" id="KW-0472">Membrane</keyword>
<dbReference type="InterPro" id="IPR008972">
    <property type="entry name" value="Cupredoxin"/>
</dbReference>
<comment type="similarity">
    <text evidence="1">Belongs to the CBP3 family.</text>
</comment>
<keyword evidence="3" id="KW-0812">Transmembrane</keyword>
<dbReference type="Gene3D" id="2.60.40.420">
    <property type="entry name" value="Cupredoxins - blue copper proteins"/>
    <property type="match status" value="1"/>
</dbReference>
<accession>A0A9W8TZ63</accession>
<keyword evidence="3" id="KW-1133">Transmembrane helix</keyword>
<dbReference type="Pfam" id="PF03981">
    <property type="entry name" value="Ubiq_cyt_C_chap"/>
    <property type="match status" value="2"/>
</dbReference>
<dbReference type="PANTHER" id="PTHR12184:SF1">
    <property type="entry name" value="UBIQUINOL-CYTOCHROME-C REDUCTASE COMPLEX ASSEMBLY FACTOR 1"/>
    <property type="match status" value="1"/>
</dbReference>
<feature type="region of interest" description="Disordered" evidence="2">
    <location>
        <begin position="280"/>
        <end position="314"/>
    </location>
</feature>
<dbReference type="SUPFAM" id="SSF49503">
    <property type="entry name" value="Cupredoxins"/>
    <property type="match status" value="1"/>
</dbReference>
<evidence type="ECO:0000313" key="7">
    <source>
        <dbReference type="Proteomes" id="UP001142393"/>
    </source>
</evidence>
<evidence type="ECO:0000256" key="1">
    <source>
        <dbReference type="ARBA" id="ARBA00006407"/>
    </source>
</evidence>
<evidence type="ECO:0000256" key="4">
    <source>
        <dbReference type="SAM" id="SignalP"/>
    </source>
</evidence>
<evidence type="ECO:0000256" key="3">
    <source>
        <dbReference type="SAM" id="Phobius"/>
    </source>
</evidence>
<feature type="transmembrane region" description="Helical" evidence="3">
    <location>
        <begin position="223"/>
        <end position="244"/>
    </location>
</feature>
<evidence type="ECO:0000256" key="2">
    <source>
        <dbReference type="SAM" id="MobiDB-lite"/>
    </source>
</evidence>
<sequence length="634" mass="69118">MMMRFLAVACLGVAALVQAQNQTIQVQVGGTENESGGIFQFKPSSFNATNGSVITFEFSGNPGNHSITQSALSNPCQPLSGGFDSGWVLIPTGGVSPNPLWNLTITDDSNTIYFFCKQLIPSPHCAAGMVGTINAPGSGTGSFNDYLNNAMQTKDSGQGVGALVGQGASASAVPGPLPSGVTLFGTPASTPVSAASSGSGTSSAASASGSSSAAFKIEYDFKLFTLFAATMGIALIYASALIVFHKAIRCQLRHLPRTISQANAARSRFVSTAKILQKKPDASQANTKKESVAAPSSPSATASSSSTETKTLKSPTIEVGEDGLLHVPERPKSWLTHKVETSPTVRYWFMKITALLGYHSPKQRAGLRTFLLYERVCAVTPDAERSFWQNECDLPPTFQSWFIVTNLHFWMLTVRLRALPEPHGKFYVQFLLDHFFLDIEDRIRAILQPAIPPRDPYTFFTSFYVNPNIPKDGKLKRGSRAPERLVTRQMKIFKEQWMGMGMWFDYGLVTNDMELASAIWRNLLGARGSQGIAYPDSNPPKFRRGVNLVGGEVENPEKIDLEKEQGRDDGSGVHDYPPDEIDKYVGYPELMLDIVTYTRREIARLEKISDEEIMEGDLGALQFGKIRPHVKGSS</sequence>
<dbReference type="Proteomes" id="UP001142393">
    <property type="component" value="Unassembled WGS sequence"/>
</dbReference>
<feature type="domain" description="Ubiquinol-cytochrome c chaperone" evidence="5">
    <location>
        <begin position="391"/>
        <end position="446"/>
    </location>
</feature>
<protein>
    <recommendedName>
        <fullName evidence="5">Ubiquinol-cytochrome c chaperone domain-containing protein</fullName>
    </recommendedName>
</protein>
<dbReference type="GO" id="GO:0034551">
    <property type="term" value="P:mitochondrial respiratory chain complex III assembly"/>
    <property type="evidence" value="ECO:0007669"/>
    <property type="project" value="TreeGrafter"/>
</dbReference>
<evidence type="ECO:0000259" key="5">
    <source>
        <dbReference type="Pfam" id="PF03981"/>
    </source>
</evidence>
<dbReference type="AlphaFoldDB" id="A0A9W8TZ63"/>